<sequence length="70" mass="7925">MRYGSSATQNGHEYLGWKTLSSVKQVIDELSKDNFDCSDKFKLLHCNNDGCGAGMPKFCITGKHREREKL</sequence>
<keyword evidence="1" id="KW-1185">Reference proteome</keyword>
<proteinExistence type="predicted"/>
<dbReference type="AlphaFoldDB" id="A0A915JG38"/>
<name>A0A915JG38_ROMCU</name>
<reference evidence="2" key="1">
    <citation type="submission" date="2022-11" db="UniProtKB">
        <authorList>
            <consortium name="WormBaseParasite"/>
        </authorList>
    </citation>
    <scope>IDENTIFICATION</scope>
</reference>
<protein>
    <submittedName>
        <fullName evidence="2">Uncharacterized protein</fullName>
    </submittedName>
</protein>
<organism evidence="1 2">
    <name type="scientific">Romanomermis culicivorax</name>
    <name type="common">Nematode worm</name>
    <dbReference type="NCBI Taxonomy" id="13658"/>
    <lineage>
        <taxon>Eukaryota</taxon>
        <taxon>Metazoa</taxon>
        <taxon>Ecdysozoa</taxon>
        <taxon>Nematoda</taxon>
        <taxon>Enoplea</taxon>
        <taxon>Dorylaimia</taxon>
        <taxon>Mermithida</taxon>
        <taxon>Mermithoidea</taxon>
        <taxon>Mermithidae</taxon>
        <taxon>Romanomermis</taxon>
    </lineage>
</organism>
<accession>A0A915JG38</accession>
<evidence type="ECO:0000313" key="1">
    <source>
        <dbReference type="Proteomes" id="UP000887565"/>
    </source>
</evidence>
<dbReference type="WBParaSite" id="nRc.2.0.1.t25204-RA">
    <property type="protein sequence ID" value="nRc.2.0.1.t25204-RA"/>
    <property type="gene ID" value="nRc.2.0.1.g25204"/>
</dbReference>
<evidence type="ECO:0000313" key="2">
    <source>
        <dbReference type="WBParaSite" id="nRc.2.0.1.t25204-RA"/>
    </source>
</evidence>
<dbReference type="Proteomes" id="UP000887565">
    <property type="component" value="Unplaced"/>
</dbReference>